<feature type="region of interest" description="Disordered" evidence="1">
    <location>
        <begin position="1"/>
        <end position="21"/>
    </location>
</feature>
<comment type="caution">
    <text evidence="2">The sequence shown here is derived from an EMBL/GenBank/DDBJ whole genome shotgun (WGS) entry which is preliminary data.</text>
</comment>
<reference evidence="2 3" key="1">
    <citation type="journal article" date="2015" name="Genome Announc.">
        <title>Expanding the biotechnology potential of lactobacilli through comparative genomics of 213 strains and associated genera.</title>
        <authorList>
            <person name="Sun Z."/>
            <person name="Harris H.M."/>
            <person name="McCann A."/>
            <person name="Guo C."/>
            <person name="Argimon S."/>
            <person name="Zhang W."/>
            <person name="Yang X."/>
            <person name="Jeffery I.B."/>
            <person name="Cooney J.C."/>
            <person name="Kagawa T.F."/>
            <person name="Liu W."/>
            <person name="Song Y."/>
            <person name="Salvetti E."/>
            <person name="Wrobel A."/>
            <person name="Rasinkangas P."/>
            <person name="Parkhill J."/>
            <person name="Rea M.C."/>
            <person name="O'Sullivan O."/>
            <person name="Ritari J."/>
            <person name="Douillard F.P."/>
            <person name="Paul Ross R."/>
            <person name="Yang R."/>
            <person name="Briner A.E."/>
            <person name="Felis G.E."/>
            <person name="de Vos W.M."/>
            <person name="Barrangou R."/>
            <person name="Klaenhammer T.R."/>
            <person name="Caufield P.W."/>
            <person name="Cui Y."/>
            <person name="Zhang H."/>
            <person name="O'Toole P.W."/>
        </authorList>
    </citation>
    <scope>NUCLEOTIDE SEQUENCE [LARGE SCALE GENOMIC DNA]</scope>
    <source>
        <strain evidence="2 3">DSM 20003</strain>
    </source>
</reference>
<dbReference type="PATRIC" id="fig|1423726.3.peg.2766"/>
<gene>
    <name evidence="2" type="ORF">FC07_GL002657</name>
</gene>
<dbReference type="AlphaFoldDB" id="A0A0R1H3Y6"/>
<proteinExistence type="predicted"/>
<dbReference type="Pfam" id="PF05119">
    <property type="entry name" value="Terminase_4"/>
    <property type="match status" value="1"/>
</dbReference>
<name>A0A0R1H3Y6_9LACO</name>
<sequence>MQAEILSSDGLPALQKTPPRHLDPIASQEYKRIINSIGDLPMRNLDRSELENYCTWYSVYKNTSIKMKQALANGDEDEYYSYIGILNKATAAIKGLASDLGLNVNSRMGMNMPKNEEKKSSLADIFG</sequence>
<protein>
    <submittedName>
        <fullName evidence="2">Phage terminase, small subunit</fullName>
    </submittedName>
</protein>
<keyword evidence="3" id="KW-1185">Reference proteome</keyword>
<dbReference type="STRING" id="1423726.FC07_GL002657"/>
<organism evidence="2 3">
    <name type="scientific">Loigolactobacillus bifermentans DSM 20003</name>
    <dbReference type="NCBI Taxonomy" id="1423726"/>
    <lineage>
        <taxon>Bacteria</taxon>
        <taxon>Bacillati</taxon>
        <taxon>Bacillota</taxon>
        <taxon>Bacilli</taxon>
        <taxon>Lactobacillales</taxon>
        <taxon>Lactobacillaceae</taxon>
        <taxon>Loigolactobacillus</taxon>
    </lineage>
</organism>
<dbReference type="Proteomes" id="UP000051461">
    <property type="component" value="Unassembled WGS sequence"/>
</dbReference>
<evidence type="ECO:0000256" key="1">
    <source>
        <dbReference type="SAM" id="MobiDB-lite"/>
    </source>
</evidence>
<evidence type="ECO:0000313" key="3">
    <source>
        <dbReference type="Proteomes" id="UP000051461"/>
    </source>
</evidence>
<dbReference type="InterPro" id="IPR006448">
    <property type="entry name" value="Phage_term_ssu_P27"/>
</dbReference>
<accession>A0A0R1H3Y6</accession>
<evidence type="ECO:0000313" key="2">
    <source>
        <dbReference type="EMBL" id="KRK40904.1"/>
    </source>
</evidence>
<dbReference type="EMBL" id="AZDA01000003">
    <property type="protein sequence ID" value="KRK40904.1"/>
    <property type="molecule type" value="Genomic_DNA"/>
</dbReference>